<accession>A0A6B9HD50</accession>
<sequence length="84" mass="9235">MVGIAFTFSTLSSPHFYLCASWNARPDLGQPRTVLCATFLIPVENPVGLYGKMVFNAKPSQHPFVLPIGRAGRDTPLSFLFYSA</sequence>
<dbReference type="AlphaFoldDB" id="A0A6B9HD50"/>
<protein>
    <submittedName>
        <fullName evidence="1">Uncharacterized protein</fullName>
    </submittedName>
</protein>
<proteinExistence type="predicted"/>
<reference evidence="1" key="1">
    <citation type="journal article" date="2020" name="ACS Chem. Biol.">
        <title>Genome Mining and Heterologous Expression Reveal Two Distinct Families of Lasso Peptides Highly Conserved in Endofungal Bacteria.</title>
        <authorList>
            <person name="Bratovanov E.V."/>
            <person name="Ishida K."/>
            <person name="Heinze B."/>
            <person name="Pidot S.J."/>
            <person name="Stinear T.P."/>
            <person name="Hegemann J.D."/>
            <person name="Marahiel M.A."/>
            <person name="Hertweck C."/>
        </authorList>
    </citation>
    <scope>NUCLEOTIDE SEQUENCE</scope>
    <source>
        <strain evidence="1">B2</strain>
    </source>
</reference>
<dbReference type="EMBL" id="MN695282">
    <property type="protein sequence ID" value="QGY72748.1"/>
    <property type="molecule type" value="Genomic_DNA"/>
</dbReference>
<name>A0A6B9HD50_9BURK</name>
<evidence type="ECO:0000313" key="1">
    <source>
        <dbReference type="EMBL" id="QGY72748.1"/>
    </source>
</evidence>
<organism evidence="1">
    <name type="scientific">Mycetohabitans sp</name>
    <dbReference type="NCBI Taxonomy" id="2571162"/>
    <lineage>
        <taxon>Bacteria</taxon>
        <taxon>Pseudomonadati</taxon>
        <taxon>Pseudomonadota</taxon>
        <taxon>Betaproteobacteria</taxon>
        <taxon>Burkholderiales</taxon>
        <taxon>Burkholderiaceae</taxon>
        <taxon>Mycetohabitans</taxon>
    </lineage>
</organism>